<keyword evidence="4" id="KW-0804">Transcription</keyword>
<dbReference type="PANTHER" id="PTHR10649">
    <property type="entry name" value="ARYL HYDROCARBON RECEPTOR"/>
    <property type="match status" value="1"/>
</dbReference>
<accession>A0A2G9TRJ0</accession>
<evidence type="ECO:0000256" key="4">
    <source>
        <dbReference type="ARBA" id="ARBA00023163"/>
    </source>
</evidence>
<name>A0A2G9TRJ0_TELCI</name>
<evidence type="ECO:0000313" key="6">
    <source>
        <dbReference type="EMBL" id="PIO60619.1"/>
    </source>
</evidence>
<dbReference type="AlphaFoldDB" id="A0A2G9TRJ0"/>
<gene>
    <name evidence="6" type="ORF">TELCIR_17881</name>
</gene>
<dbReference type="Proteomes" id="UP000230423">
    <property type="component" value="Unassembled WGS sequence"/>
</dbReference>
<keyword evidence="5" id="KW-0539">Nucleus</keyword>
<dbReference type="GO" id="GO:0006805">
    <property type="term" value="P:xenobiotic metabolic process"/>
    <property type="evidence" value="ECO:0007669"/>
    <property type="project" value="InterPro"/>
</dbReference>
<reference evidence="6 7" key="1">
    <citation type="submission" date="2015-09" db="EMBL/GenBank/DDBJ databases">
        <title>Draft genome of the parasitic nematode Teladorsagia circumcincta isolate WARC Sus (inbred).</title>
        <authorList>
            <person name="Mitreva M."/>
        </authorList>
    </citation>
    <scope>NUCLEOTIDE SEQUENCE [LARGE SCALE GENOMIC DNA]</scope>
    <source>
        <strain evidence="6 7">S</strain>
    </source>
</reference>
<organism evidence="6 7">
    <name type="scientific">Teladorsagia circumcincta</name>
    <name type="common">Brown stomach worm</name>
    <name type="synonym">Ostertagia circumcincta</name>
    <dbReference type="NCBI Taxonomy" id="45464"/>
    <lineage>
        <taxon>Eukaryota</taxon>
        <taxon>Metazoa</taxon>
        <taxon>Ecdysozoa</taxon>
        <taxon>Nematoda</taxon>
        <taxon>Chromadorea</taxon>
        <taxon>Rhabditida</taxon>
        <taxon>Rhabditina</taxon>
        <taxon>Rhabditomorpha</taxon>
        <taxon>Strongyloidea</taxon>
        <taxon>Trichostrongylidae</taxon>
        <taxon>Teladorsagia</taxon>
    </lineage>
</organism>
<dbReference type="GO" id="GO:0005634">
    <property type="term" value="C:nucleus"/>
    <property type="evidence" value="ECO:0007669"/>
    <property type="project" value="UniProtKB-SubCell"/>
</dbReference>
<dbReference type="Gene3D" id="3.30.450.20">
    <property type="entry name" value="PAS domain"/>
    <property type="match status" value="1"/>
</dbReference>
<evidence type="ECO:0000313" key="7">
    <source>
        <dbReference type="Proteomes" id="UP000230423"/>
    </source>
</evidence>
<comment type="subcellular location">
    <subcellularLocation>
        <location evidence="1">Nucleus</location>
    </subcellularLocation>
</comment>
<evidence type="ECO:0000256" key="5">
    <source>
        <dbReference type="ARBA" id="ARBA00023242"/>
    </source>
</evidence>
<keyword evidence="3" id="KW-0238">DNA-binding</keyword>
<dbReference type="PANTHER" id="PTHR10649:SF12">
    <property type="entry name" value="SPINELESS, ISOFORM C"/>
    <property type="match status" value="1"/>
</dbReference>
<sequence length="182" mass="20910">MWLMAVIDMLGMDRLNGCPQHRHLTARKTNTAMSHLLTSDDFSWSRRFFRDLSDLPCNDPGHVPGLEDYLPYGDALELSDVLHQPLYDLIHSEDRDDIRQQLNLAYSLPPGSTNPQDLYEQENSQHLERNVNARFRCLLDSTCGFLPLQEFSLPLPPPLPCDIPPWAPDPWTGELYPHYNSP</sequence>
<feature type="non-terminal residue" evidence="6">
    <location>
        <position position="182"/>
    </location>
</feature>
<evidence type="ECO:0000256" key="2">
    <source>
        <dbReference type="ARBA" id="ARBA00023015"/>
    </source>
</evidence>
<evidence type="ECO:0000256" key="3">
    <source>
        <dbReference type="ARBA" id="ARBA00023125"/>
    </source>
</evidence>
<proteinExistence type="predicted"/>
<keyword evidence="7" id="KW-1185">Reference proteome</keyword>
<dbReference type="GO" id="GO:0000976">
    <property type="term" value="F:transcription cis-regulatory region binding"/>
    <property type="evidence" value="ECO:0007669"/>
    <property type="project" value="TreeGrafter"/>
</dbReference>
<keyword evidence="2" id="KW-0805">Transcription regulation</keyword>
<protein>
    <submittedName>
        <fullName evidence="6">Uncharacterized protein</fullName>
    </submittedName>
</protein>
<dbReference type="GO" id="GO:0034751">
    <property type="term" value="C:aryl hydrocarbon receptor complex"/>
    <property type="evidence" value="ECO:0007669"/>
    <property type="project" value="TreeGrafter"/>
</dbReference>
<dbReference type="InterPro" id="IPR039091">
    <property type="entry name" value="AHR/AHRR"/>
</dbReference>
<dbReference type="OrthoDB" id="7788762at2759"/>
<evidence type="ECO:0000256" key="1">
    <source>
        <dbReference type="ARBA" id="ARBA00004123"/>
    </source>
</evidence>
<dbReference type="EMBL" id="KZ355096">
    <property type="protein sequence ID" value="PIO60619.1"/>
    <property type="molecule type" value="Genomic_DNA"/>
</dbReference>
<dbReference type="GO" id="GO:0004879">
    <property type="term" value="F:nuclear receptor activity"/>
    <property type="evidence" value="ECO:0007669"/>
    <property type="project" value="TreeGrafter"/>
</dbReference>